<dbReference type="Proteomes" id="UP000694941">
    <property type="component" value="Unplaced"/>
</dbReference>
<dbReference type="PROSITE" id="PS00723">
    <property type="entry name" value="POLYPRENYL_SYNTHASE_1"/>
    <property type="match status" value="1"/>
</dbReference>
<proteinExistence type="inferred from homology"/>
<dbReference type="PROSITE" id="PS00444">
    <property type="entry name" value="POLYPRENYL_SYNTHASE_2"/>
    <property type="match status" value="1"/>
</dbReference>
<dbReference type="Gene3D" id="1.10.600.10">
    <property type="entry name" value="Farnesyl Diphosphate Synthase"/>
    <property type="match status" value="1"/>
</dbReference>
<dbReference type="InterPro" id="IPR033749">
    <property type="entry name" value="Polyprenyl_synt_CS"/>
</dbReference>
<reference evidence="9" key="1">
    <citation type="submission" date="2025-08" db="UniProtKB">
        <authorList>
            <consortium name="RefSeq"/>
        </authorList>
    </citation>
    <scope>IDENTIFICATION</scope>
    <source>
        <tissue evidence="9">Muscle</tissue>
    </source>
</reference>
<evidence type="ECO:0000256" key="7">
    <source>
        <dbReference type="RuleBase" id="RU004466"/>
    </source>
</evidence>
<gene>
    <name evidence="9" type="primary">LOC106469247</name>
</gene>
<dbReference type="RefSeq" id="XP_013785172.1">
    <property type="nucleotide sequence ID" value="XM_013929718.2"/>
</dbReference>
<dbReference type="SUPFAM" id="SSF48576">
    <property type="entry name" value="Terpenoid synthases"/>
    <property type="match status" value="1"/>
</dbReference>
<dbReference type="Pfam" id="PF00348">
    <property type="entry name" value="polyprenyl_synt"/>
    <property type="match status" value="1"/>
</dbReference>
<evidence type="ECO:0000256" key="4">
    <source>
        <dbReference type="ARBA" id="ARBA00022723"/>
    </source>
</evidence>
<accession>A0ABM1BMU4</accession>
<keyword evidence="8" id="KW-1185">Reference proteome</keyword>
<keyword evidence="5" id="KW-0460">Magnesium</keyword>
<keyword evidence="4" id="KW-0479">Metal-binding</keyword>
<evidence type="ECO:0000313" key="9">
    <source>
        <dbReference type="RefSeq" id="XP_013785172.1"/>
    </source>
</evidence>
<dbReference type="InterPro" id="IPR000092">
    <property type="entry name" value="Polyprenyl_synt"/>
</dbReference>
<dbReference type="InterPro" id="IPR008949">
    <property type="entry name" value="Isoprenoid_synthase_dom_sf"/>
</dbReference>
<comment type="similarity">
    <text evidence="2 7">Belongs to the FPP/GGPP synthase family.</text>
</comment>
<dbReference type="SFLD" id="SFLDS00005">
    <property type="entry name" value="Isoprenoid_Synthase_Type_I"/>
    <property type="match status" value="1"/>
</dbReference>
<protein>
    <submittedName>
        <fullName evidence="9">Decaprenyl-diphosphate synthase subunit 1-like</fullName>
    </submittedName>
</protein>
<dbReference type="GeneID" id="106469247"/>
<name>A0ABM1BMU4_LIMPO</name>
<evidence type="ECO:0000313" key="8">
    <source>
        <dbReference type="Proteomes" id="UP000694941"/>
    </source>
</evidence>
<comment type="cofactor">
    <cofactor evidence="1">
        <name>Mg(2+)</name>
        <dbReference type="ChEBI" id="CHEBI:18420"/>
    </cofactor>
</comment>
<evidence type="ECO:0000256" key="1">
    <source>
        <dbReference type="ARBA" id="ARBA00001946"/>
    </source>
</evidence>
<dbReference type="CDD" id="cd00685">
    <property type="entry name" value="Trans_IPPS_HT"/>
    <property type="match status" value="1"/>
</dbReference>
<dbReference type="PANTHER" id="PTHR12001">
    <property type="entry name" value="GERANYLGERANYL PYROPHOSPHATE SYNTHASE"/>
    <property type="match status" value="1"/>
</dbReference>
<organism evidence="8 9">
    <name type="scientific">Limulus polyphemus</name>
    <name type="common">Atlantic horseshoe crab</name>
    <dbReference type="NCBI Taxonomy" id="6850"/>
    <lineage>
        <taxon>Eukaryota</taxon>
        <taxon>Metazoa</taxon>
        <taxon>Ecdysozoa</taxon>
        <taxon>Arthropoda</taxon>
        <taxon>Chelicerata</taxon>
        <taxon>Merostomata</taxon>
        <taxon>Xiphosura</taxon>
        <taxon>Limulidae</taxon>
        <taxon>Limulus</taxon>
    </lineage>
</organism>
<keyword evidence="3 7" id="KW-0808">Transferase</keyword>
<feature type="non-terminal residue" evidence="9">
    <location>
        <position position="1"/>
    </location>
</feature>
<dbReference type="PANTHER" id="PTHR12001:SF69">
    <property type="entry name" value="ALL TRANS-POLYPRENYL-DIPHOSPHATE SYNTHASE PDSS1"/>
    <property type="match status" value="1"/>
</dbReference>
<evidence type="ECO:0000256" key="2">
    <source>
        <dbReference type="ARBA" id="ARBA00006706"/>
    </source>
</evidence>
<sequence length="376" mass="42112">DQTLLRIIGSYPPFLTNLVNGSVAHQGRRRVFSCPPFQQSSAVQQPGSLPDIQDDPYKLTQDVLTELFSDIRKELWVPMEHLKQISRYYFDGNGKIFRPMLVALVSRAVNYHMHDTREVLESQREIALVAEMIHTASLVHDDVIDTSDTRRGKASVNLLCGQNKAILAGDFILSKAAKILARIGNEEVVIMLTQVLLDLVQGELMQLGSKEDAGERFSHYLQKTFMKTASLMAYACKAVAYLGGADKTLLEGAFQYGRNLGIAFQLVDDLLDFVSSQDEMGKPAAADLKLGLATSPVLFACEKFPELNTLIMRRFSHPGDVEQAYEAVMKSEGLEQTKVLAQKHCNEALRHIDSWRESPEKRALVTIMNKVLNRKK</sequence>
<evidence type="ECO:0000256" key="6">
    <source>
        <dbReference type="ARBA" id="ARBA00023229"/>
    </source>
</evidence>
<keyword evidence="6" id="KW-0414">Isoprene biosynthesis</keyword>
<evidence type="ECO:0000256" key="5">
    <source>
        <dbReference type="ARBA" id="ARBA00022842"/>
    </source>
</evidence>
<evidence type="ECO:0000256" key="3">
    <source>
        <dbReference type="ARBA" id="ARBA00022679"/>
    </source>
</evidence>